<dbReference type="PANTHER" id="PTHR20948:SF2">
    <property type="entry name" value="TRANSMEMBRANE PROTEIN 164"/>
    <property type="match status" value="1"/>
</dbReference>
<reference evidence="2 3" key="1">
    <citation type="journal article" date="2019" name="Philos. Trans. R. Soc. Lond., B, Biol. Sci.">
        <title>Ant behaviour and brain gene expression of defending hosts depend on the ecological success of the intruding social parasite.</title>
        <authorList>
            <person name="Kaur R."/>
            <person name="Stoldt M."/>
            <person name="Jongepier E."/>
            <person name="Feldmeyer B."/>
            <person name="Menzel F."/>
            <person name="Bornberg-Bauer E."/>
            <person name="Foitzik S."/>
        </authorList>
    </citation>
    <scope>NUCLEOTIDE SEQUENCE [LARGE SCALE GENOMIC DNA]</scope>
    <source>
        <tissue evidence="2">Whole body</tissue>
    </source>
</reference>
<evidence type="ECO:0000313" key="2">
    <source>
        <dbReference type="EMBL" id="TGZ54438.1"/>
    </source>
</evidence>
<keyword evidence="1" id="KW-0472">Membrane</keyword>
<evidence type="ECO:0000313" key="3">
    <source>
        <dbReference type="Proteomes" id="UP000310200"/>
    </source>
</evidence>
<proteinExistence type="predicted"/>
<evidence type="ECO:0008006" key="4">
    <source>
        <dbReference type="Google" id="ProtNLM"/>
    </source>
</evidence>
<feature type="transmembrane region" description="Helical" evidence="1">
    <location>
        <begin position="31"/>
        <end position="49"/>
    </location>
</feature>
<keyword evidence="1" id="KW-1133">Transmembrane helix</keyword>
<dbReference type="InterPro" id="IPR026508">
    <property type="entry name" value="TMEM164"/>
</dbReference>
<protein>
    <recommendedName>
        <fullName evidence="4">Transmembrane protein 164</fullName>
    </recommendedName>
</protein>
<gene>
    <name evidence="2" type="ORF">DBV15_11081</name>
</gene>
<comment type="caution">
    <text evidence="2">The sequence shown here is derived from an EMBL/GenBank/DDBJ whole genome shotgun (WGS) entry which is preliminary data.</text>
</comment>
<keyword evidence="3" id="KW-1185">Reference proteome</keyword>
<evidence type="ECO:0000256" key="1">
    <source>
        <dbReference type="SAM" id="Phobius"/>
    </source>
</evidence>
<dbReference type="EMBL" id="QBLH01000676">
    <property type="protein sequence ID" value="TGZ54438.1"/>
    <property type="molecule type" value="Genomic_DNA"/>
</dbReference>
<feature type="transmembrane region" description="Helical" evidence="1">
    <location>
        <begin position="69"/>
        <end position="85"/>
    </location>
</feature>
<accession>A0A4S2L1Y0</accession>
<organism evidence="2 3">
    <name type="scientific">Temnothorax longispinosus</name>
    <dbReference type="NCBI Taxonomy" id="300112"/>
    <lineage>
        <taxon>Eukaryota</taxon>
        <taxon>Metazoa</taxon>
        <taxon>Ecdysozoa</taxon>
        <taxon>Arthropoda</taxon>
        <taxon>Hexapoda</taxon>
        <taxon>Insecta</taxon>
        <taxon>Pterygota</taxon>
        <taxon>Neoptera</taxon>
        <taxon>Endopterygota</taxon>
        <taxon>Hymenoptera</taxon>
        <taxon>Apocrita</taxon>
        <taxon>Aculeata</taxon>
        <taxon>Formicoidea</taxon>
        <taxon>Formicidae</taxon>
        <taxon>Myrmicinae</taxon>
        <taxon>Temnothorax</taxon>
    </lineage>
</organism>
<name>A0A4S2L1Y0_9HYME</name>
<dbReference type="AlphaFoldDB" id="A0A4S2L1Y0"/>
<sequence>MFEWAYGGVNSSIPRNVGPECANYLTLKRRIIETFFISVFIISCIIWGLKRITLPKNLAYVGHDRVGRRVLLIVMSLVLGMEIGFKFTSRTVIYLLNPCHITTALQLYLLAADPSPTVTAIFRIHLNLLNGPVLAYLFPETESRIIFADKAMYYIQHGLMLVIPYYLLRIGGAYNVEPLSDMSWSILSYGLNAGYHFWILQSVALPVQVNLSHMLCAAVLDPFEGQNYRIWAVTHQMILCPTLCKLFCFGSNFFLTKFPPTRVKPTLECAIPKENCTYEQNEKLHEESNTSGNGHTHFD</sequence>
<dbReference type="PANTHER" id="PTHR20948">
    <property type="entry name" value="TRANSMEMBRANE PROTEIN 164"/>
    <property type="match status" value="1"/>
</dbReference>
<dbReference type="Proteomes" id="UP000310200">
    <property type="component" value="Unassembled WGS sequence"/>
</dbReference>
<keyword evidence="1" id="KW-0812">Transmembrane</keyword>
<dbReference type="Pfam" id="PF14808">
    <property type="entry name" value="TMEM164"/>
    <property type="match status" value="1"/>
</dbReference>